<feature type="transmembrane region" description="Helical" evidence="1">
    <location>
        <begin position="18"/>
        <end position="37"/>
    </location>
</feature>
<reference evidence="3" key="1">
    <citation type="submission" date="2016-08" db="EMBL/GenBank/DDBJ databases">
        <authorList>
            <person name="Tokovenko B."/>
            <person name="Kalinowski J."/>
        </authorList>
    </citation>
    <scope>NUCLEOTIDE SEQUENCE [LARGE SCALE GENOMIC DNA]</scope>
    <source>
        <strain evidence="3">UTMC102</strain>
    </source>
</reference>
<dbReference type="RefSeq" id="WP_077692092.1">
    <property type="nucleotide sequence ID" value="NZ_MCOK01000001.1"/>
</dbReference>
<name>A0A1V3C4P6_9ACTN</name>
<dbReference type="Proteomes" id="UP000189004">
    <property type="component" value="Unassembled WGS sequence"/>
</dbReference>
<evidence type="ECO:0000313" key="3">
    <source>
        <dbReference type="Proteomes" id="UP000189004"/>
    </source>
</evidence>
<proteinExistence type="predicted"/>
<dbReference type="AlphaFoldDB" id="A0A1V3C4P6"/>
<keyword evidence="1" id="KW-0472">Membrane</keyword>
<feature type="transmembrane region" description="Helical" evidence="1">
    <location>
        <begin position="43"/>
        <end position="63"/>
    </location>
</feature>
<gene>
    <name evidence="2" type="ORF">NOSIN_19025</name>
</gene>
<dbReference type="OrthoDB" id="3432359at2"/>
<organism evidence="2 3">
    <name type="scientific">Nocardiopsis sinuspersici</name>
    <dbReference type="NCBI Taxonomy" id="501010"/>
    <lineage>
        <taxon>Bacteria</taxon>
        <taxon>Bacillati</taxon>
        <taxon>Actinomycetota</taxon>
        <taxon>Actinomycetes</taxon>
        <taxon>Streptosporangiales</taxon>
        <taxon>Nocardiopsidaceae</taxon>
        <taxon>Nocardiopsis</taxon>
    </lineage>
</organism>
<feature type="transmembrane region" description="Helical" evidence="1">
    <location>
        <begin position="171"/>
        <end position="195"/>
    </location>
</feature>
<evidence type="ECO:0000256" key="1">
    <source>
        <dbReference type="SAM" id="Phobius"/>
    </source>
</evidence>
<dbReference type="EMBL" id="MCOK01000001">
    <property type="protein sequence ID" value="OOC55663.1"/>
    <property type="molecule type" value="Genomic_DNA"/>
</dbReference>
<keyword evidence="1" id="KW-1133">Transmembrane helix</keyword>
<protein>
    <submittedName>
        <fullName evidence="2">Uncharacterized protein</fullName>
    </submittedName>
</protein>
<sequence>MHQVQDDLVLRPGLRAGWARLAVGVVTGVVMTAGFAFRIGPGAAMVVGAVWIVLVVVVAAHLYRARIILTAHEIILKGALFQRRRSRARAVWTIRATVVQPRVPPCDTLFVLDAHGGVLVRVYGANYATEDMDRLVYALGLPCSGPEGRVTGKQLEEYRPGLVSWVEQHPFLFAAAFCVVLLLAIAVAVLIGVVVTMG</sequence>
<evidence type="ECO:0000313" key="2">
    <source>
        <dbReference type="EMBL" id="OOC55663.1"/>
    </source>
</evidence>
<comment type="caution">
    <text evidence="2">The sequence shown here is derived from an EMBL/GenBank/DDBJ whole genome shotgun (WGS) entry which is preliminary data.</text>
</comment>
<accession>A0A1V3C4P6</accession>
<keyword evidence="1" id="KW-0812">Transmembrane</keyword>
<keyword evidence="3" id="KW-1185">Reference proteome</keyword>